<protein>
    <submittedName>
        <fullName evidence="1">Uncharacterized protein</fullName>
    </submittedName>
</protein>
<keyword evidence="2" id="KW-1185">Reference proteome</keyword>
<dbReference type="RefSeq" id="WP_120745694.1">
    <property type="nucleotide sequence ID" value="NZ_RBAH01000001.1"/>
</dbReference>
<comment type="caution">
    <text evidence="1">The sequence shown here is derived from an EMBL/GenBank/DDBJ whole genome shotgun (WGS) entry which is preliminary data.</text>
</comment>
<organism evidence="1 2">
    <name type="scientific">Paenibacillus ginsengarvi</name>
    <dbReference type="NCBI Taxonomy" id="400777"/>
    <lineage>
        <taxon>Bacteria</taxon>
        <taxon>Bacillati</taxon>
        <taxon>Bacillota</taxon>
        <taxon>Bacilli</taxon>
        <taxon>Bacillales</taxon>
        <taxon>Paenibacillaceae</taxon>
        <taxon>Paenibacillus</taxon>
    </lineage>
</organism>
<reference evidence="1 2" key="1">
    <citation type="journal article" date="2007" name="Int. J. Syst. Evol. Microbiol.">
        <title>Paenibacillus ginsengarvi sp. nov., isolated from soil from ginseng cultivation.</title>
        <authorList>
            <person name="Yoon M.H."/>
            <person name="Ten L.N."/>
            <person name="Im W.T."/>
        </authorList>
    </citation>
    <scope>NUCLEOTIDE SEQUENCE [LARGE SCALE GENOMIC DNA]</scope>
    <source>
        <strain evidence="1 2">KCTC 13059</strain>
    </source>
</reference>
<proteinExistence type="predicted"/>
<dbReference type="OrthoDB" id="2638183at2"/>
<evidence type="ECO:0000313" key="2">
    <source>
        <dbReference type="Proteomes" id="UP000282311"/>
    </source>
</evidence>
<evidence type="ECO:0000313" key="1">
    <source>
        <dbReference type="EMBL" id="RKN86987.1"/>
    </source>
</evidence>
<sequence>MSRNQRLLTDRDFTEAMERESAIRVFKDDLMIDSGGIVIRFDNDTVVIQSGVSELAYHERSSCEFFEMRKA</sequence>
<gene>
    <name evidence="1" type="ORF">D7M11_03275</name>
</gene>
<dbReference type="AlphaFoldDB" id="A0A3B0CXK1"/>
<accession>A0A3B0CXK1</accession>
<name>A0A3B0CXK1_9BACL</name>
<dbReference type="Proteomes" id="UP000282311">
    <property type="component" value="Unassembled WGS sequence"/>
</dbReference>
<dbReference type="EMBL" id="RBAH01000001">
    <property type="protein sequence ID" value="RKN86987.1"/>
    <property type="molecule type" value="Genomic_DNA"/>
</dbReference>